<organism evidence="3 4">
    <name type="scientific">Symbiodinium pilosum</name>
    <name type="common">Dinoflagellate</name>
    <dbReference type="NCBI Taxonomy" id="2952"/>
    <lineage>
        <taxon>Eukaryota</taxon>
        <taxon>Sar</taxon>
        <taxon>Alveolata</taxon>
        <taxon>Dinophyceae</taxon>
        <taxon>Suessiales</taxon>
        <taxon>Symbiodiniaceae</taxon>
        <taxon>Symbiodinium</taxon>
    </lineage>
</organism>
<protein>
    <submittedName>
        <fullName evidence="3">Uncharacterized protein</fullName>
    </submittedName>
</protein>
<name>A0A812L151_SYMPI</name>
<keyword evidence="4" id="KW-1185">Reference proteome</keyword>
<evidence type="ECO:0000313" key="3">
    <source>
        <dbReference type="EMBL" id="CAE7239498.1"/>
    </source>
</evidence>
<evidence type="ECO:0000313" key="4">
    <source>
        <dbReference type="Proteomes" id="UP000649617"/>
    </source>
</evidence>
<sequence>MALPPHFALMKIAELHALNMNMLRDNNQLSSQLAALRGLVKQLQDEAAEASESVSKKDSEVTELKARVRALESESLKERASHRKELEEERRRSHKHARSVEDSAHTDLARETKVLRLESETKMRKKDEEMNRVKAALRIAEKKVAELEREKAGF</sequence>
<evidence type="ECO:0000256" key="1">
    <source>
        <dbReference type="SAM" id="Coils"/>
    </source>
</evidence>
<feature type="compositionally biased region" description="Basic and acidic residues" evidence="2">
    <location>
        <begin position="98"/>
        <end position="111"/>
    </location>
</feature>
<keyword evidence="1" id="KW-0175">Coiled coil</keyword>
<comment type="caution">
    <text evidence="3">The sequence shown here is derived from an EMBL/GenBank/DDBJ whole genome shotgun (WGS) entry which is preliminary data.</text>
</comment>
<dbReference type="AlphaFoldDB" id="A0A812L151"/>
<feature type="region of interest" description="Disordered" evidence="2">
    <location>
        <begin position="70"/>
        <end position="111"/>
    </location>
</feature>
<dbReference type="EMBL" id="CAJNIZ010005169">
    <property type="protein sequence ID" value="CAE7239498.1"/>
    <property type="molecule type" value="Genomic_DNA"/>
</dbReference>
<gene>
    <name evidence="3" type="ORF">SPIL2461_LOCUS4042</name>
</gene>
<reference evidence="3" key="1">
    <citation type="submission" date="2021-02" db="EMBL/GenBank/DDBJ databases">
        <authorList>
            <person name="Dougan E. K."/>
            <person name="Rhodes N."/>
            <person name="Thang M."/>
            <person name="Chan C."/>
        </authorList>
    </citation>
    <scope>NUCLEOTIDE SEQUENCE</scope>
</reference>
<accession>A0A812L151</accession>
<dbReference type="Proteomes" id="UP000649617">
    <property type="component" value="Unassembled WGS sequence"/>
</dbReference>
<proteinExistence type="predicted"/>
<feature type="compositionally biased region" description="Basic and acidic residues" evidence="2">
    <location>
        <begin position="70"/>
        <end position="91"/>
    </location>
</feature>
<evidence type="ECO:0000256" key="2">
    <source>
        <dbReference type="SAM" id="MobiDB-lite"/>
    </source>
</evidence>
<feature type="coiled-coil region" evidence="1">
    <location>
        <begin position="123"/>
        <end position="150"/>
    </location>
</feature>